<keyword evidence="1" id="KW-0695">RNA-directed DNA polymerase</keyword>
<keyword evidence="1" id="KW-0548">Nucleotidyltransferase</keyword>
<protein>
    <submittedName>
        <fullName evidence="1">Reverse transcriptase domain-containing protein</fullName>
    </submittedName>
</protein>
<dbReference type="GO" id="GO:0003964">
    <property type="term" value="F:RNA-directed DNA polymerase activity"/>
    <property type="evidence" value="ECO:0007669"/>
    <property type="project" value="UniProtKB-KW"/>
</dbReference>
<reference evidence="1" key="1">
    <citation type="journal article" date="2019" name="Sci. Rep.">
        <title>Draft genome of Tanacetum cinerariifolium, the natural source of mosquito coil.</title>
        <authorList>
            <person name="Yamashiro T."/>
            <person name="Shiraishi A."/>
            <person name="Satake H."/>
            <person name="Nakayama K."/>
        </authorList>
    </citation>
    <scope>NUCLEOTIDE SEQUENCE</scope>
</reference>
<organism evidence="1">
    <name type="scientific">Tanacetum cinerariifolium</name>
    <name type="common">Dalmatian daisy</name>
    <name type="synonym">Chrysanthemum cinerariifolium</name>
    <dbReference type="NCBI Taxonomy" id="118510"/>
    <lineage>
        <taxon>Eukaryota</taxon>
        <taxon>Viridiplantae</taxon>
        <taxon>Streptophyta</taxon>
        <taxon>Embryophyta</taxon>
        <taxon>Tracheophyta</taxon>
        <taxon>Spermatophyta</taxon>
        <taxon>Magnoliopsida</taxon>
        <taxon>eudicotyledons</taxon>
        <taxon>Gunneridae</taxon>
        <taxon>Pentapetalae</taxon>
        <taxon>asterids</taxon>
        <taxon>campanulids</taxon>
        <taxon>Asterales</taxon>
        <taxon>Asteraceae</taxon>
        <taxon>Asteroideae</taxon>
        <taxon>Anthemideae</taxon>
        <taxon>Anthemidinae</taxon>
        <taxon>Tanacetum</taxon>
    </lineage>
</organism>
<gene>
    <name evidence="1" type="ORF">Tci_026221</name>
</gene>
<evidence type="ECO:0000313" key="1">
    <source>
        <dbReference type="EMBL" id="GEU54243.1"/>
    </source>
</evidence>
<comment type="caution">
    <text evidence="1">The sequence shown here is derived from an EMBL/GenBank/DDBJ whole genome shotgun (WGS) entry which is preliminary data.</text>
</comment>
<proteinExistence type="predicted"/>
<accession>A0A699GLJ2</accession>
<name>A0A699GLJ2_TANCI</name>
<dbReference type="EMBL" id="BKCJ010003302">
    <property type="protein sequence ID" value="GEU54243.1"/>
    <property type="molecule type" value="Genomic_DNA"/>
</dbReference>
<sequence length="299" mass="33554">MECKVDTLMKEAISLMGRSESIFGMTSNTVYQLPSEPSRQEEFENLVMNFILNQEKKVKQLKEYMGVIGNDFMQIFLEVVGKLKEERRMNKMESKRSRRSQGIRKLRIRNPLMNVVNKVMCSPNHLTYDIEDAFSSMNTPDYTSASPDYFPASPGNTSSDSPNNLSGLVPIAMPPKRTSTSAASTSATPTITHAAIRQLVADSIAAALETQAANMANTKNTNRNTGPRETLIVKRGNYKEFISCQPFYFNGTKGAIGLIRWFKRTESVFSRSNYVEENKVTFGTGTLTDDALSWWNAYA</sequence>
<keyword evidence="1" id="KW-0808">Transferase</keyword>
<dbReference type="AlphaFoldDB" id="A0A699GLJ2"/>